<sequence>MAIEAIDGEMNVEVTPFLGQDETVTAKWNGREITTTGTDADDNVKKSILGALKNSCQQHETALCSERVSTETVVAEDNAPVEISANDNVDTDESEVSQTSTENALVEIKG</sequence>
<evidence type="ECO:0000313" key="3">
    <source>
        <dbReference type="Proteomes" id="UP000218775"/>
    </source>
</evidence>
<feature type="region of interest" description="Disordered" evidence="1">
    <location>
        <begin position="84"/>
        <end position="110"/>
    </location>
</feature>
<gene>
    <name evidence="2" type="ORF">COB21_03455</name>
</gene>
<reference evidence="3" key="1">
    <citation type="submission" date="2017-08" db="EMBL/GenBank/DDBJ databases">
        <title>A dynamic microbial community with high functional redundancy inhabits the cold, oxic subseafloor aquifer.</title>
        <authorList>
            <person name="Tully B.J."/>
            <person name="Wheat C.G."/>
            <person name="Glazer B.T."/>
            <person name="Huber J.A."/>
        </authorList>
    </citation>
    <scope>NUCLEOTIDE SEQUENCE [LARGE SCALE GENOMIC DNA]</scope>
</reference>
<dbReference type="AlphaFoldDB" id="A0A2A4X4Y6"/>
<accession>A0A2A4X4Y6</accession>
<dbReference type="Proteomes" id="UP000218775">
    <property type="component" value="Unassembled WGS sequence"/>
</dbReference>
<comment type="caution">
    <text evidence="2">The sequence shown here is derived from an EMBL/GenBank/DDBJ whole genome shotgun (WGS) entry which is preliminary data.</text>
</comment>
<evidence type="ECO:0000256" key="1">
    <source>
        <dbReference type="SAM" id="MobiDB-lite"/>
    </source>
</evidence>
<organism evidence="2 3">
    <name type="scientific">Aerophobetes bacterium</name>
    <dbReference type="NCBI Taxonomy" id="2030807"/>
    <lineage>
        <taxon>Bacteria</taxon>
        <taxon>Candidatus Aerophobota</taxon>
    </lineage>
</organism>
<evidence type="ECO:0000313" key="2">
    <source>
        <dbReference type="EMBL" id="PCI77097.1"/>
    </source>
</evidence>
<protein>
    <submittedName>
        <fullName evidence="2">Uncharacterized protein</fullName>
    </submittedName>
</protein>
<proteinExistence type="predicted"/>
<name>A0A2A4X4Y6_UNCAE</name>
<dbReference type="EMBL" id="NVUK01000020">
    <property type="protein sequence ID" value="PCI77097.1"/>
    <property type="molecule type" value="Genomic_DNA"/>
</dbReference>